<reference evidence="2" key="3">
    <citation type="journal article" date="2017" name="Nature">
        <title>Genome sequence of the progenitor of the wheat D genome Aegilops tauschii.</title>
        <authorList>
            <person name="Luo M.C."/>
            <person name="Gu Y.Q."/>
            <person name="Puiu D."/>
            <person name="Wang H."/>
            <person name="Twardziok S.O."/>
            <person name="Deal K.R."/>
            <person name="Huo N."/>
            <person name="Zhu T."/>
            <person name="Wang L."/>
            <person name="Wang Y."/>
            <person name="McGuire P.E."/>
            <person name="Liu S."/>
            <person name="Long H."/>
            <person name="Ramasamy R.K."/>
            <person name="Rodriguez J.C."/>
            <person name="Van S.L."/>
            <person name="Yuan L."/>
            <person name="Wang Z."/>
            <person name="Xia Z."/>
            <person name="Xiao L."/>
            <person name="Anderson O.D."/>
            <person name="Ouyang S."/>
            <person name="Liang Y."/>
            <person name="Zimin A.V."/>
            <person name="Pertea G."/>
            <person name="Qi P."/>
            <person name="Bennetzen J.L."/>
            <person name="Dai X."/>
            <person name="Dawson M.W."/>
            <person name="Muller H.G."/>
            <person name="Kugler K."/>
            <person name="Rivarola-Duarte L."/>
            <person name="Spannagl M."/>
            <person name="Mayer K.F.X."/>
            <person name="Lu F.H."/>
            <person name="Bevan M.W."/>
            <person name="Leroy P."/>
            <person name="Li P."/>
            <person name="You F.M."/>
            <person name="Sun Q."/>
            <person name="Liu Z."/>
            <person name="Lyons E."/>
            <person name="Wicker T."/>
            <person name="Salzberg S.L."/>
            <person name="Devos K.M."/>
            <person name="Dvorak J."/>
        </authorList>
    </citation>
    <scope>NUCLEOTIDE SEQUENCE [LARGE SCALE GENOMIC DNA]</scope>
    <source>
        <strain evidence="2">cv. AL8/78</strain>
    </source>
</reference>
<dbReference type="Gramene" id="AET3Gv20759400.14">
    <property type="protein sequence ID" value="AET3Gv20759400.14"/>
    <property type="gene ID" value="AET3Gv20759400"/>
</dbReference>
<proteinExistence type="predicted"/>
<reference evidence="3" key="1">
    <citation type="journal article" date="2014" name="Science">
        <title>Ancient hybridizations among the ancestral genomes of bread wheat.</title>
        <authorList>
            <consortium name="International Wheat Genome Sequencing Consortium,"/>
            <person name="Marcussen T."/>
            <person name="Sandve S.R."/>
            <person name="Heier L."/>
            <person name="Spannagl M."/>
            <person name="Pfeifer M."/>
            <person name="Jakobsen K.S."/>
            <person name="Wulff B.B."/>
            <person name="Steuernagel B."/>
            <person name="Mayer K.F."/>
            <person name="Olsen O.A."/>
        </authorList>
    </citation>
    <scope>NUCLEOTIDE SEQUENCE [LARGE SCALE GENOMIC DNA]</scope>
    <source>
        <strain evidence="3">cv. AL8/78</strain>
    </source>
</reference>
<sequence>MLRTQLNKPWKQNTHSHTATRATSLIGLRRRGRQQGRHVEGHRAKVGEKGVDGVPVLGAAKRPPELSLAARAVGSSSTCPRAAAPAPPPPPPPPRNTRAVREIRGSTSVQ</sequence>
<feature type="region of interest" description="Disordered" evidence="1">
    <location>
        <begin position="1"/>
        <end position="58"/>
    </location>
</feature>
<accession>A0A453FRG8</accession>
<protein>
    <submittedName>
        <fullName evidence="2">Uncharacterized protein</fullName>
    </submittedName>
</protein>
<evidence type="ECO:0000313" key="2">
    <source>
        <dbReference type="EnsemblPlants" id="AET3Gv20759400.14"/>
    </source>
</evidence>
<dbReference type="Proteomes" id="UP000015105">
    <property type="component" value="Chromosome 3D"/>
</dbReference>
<reference evidence="3" key="2">
    <citation type="journal article" date="2017" name="Nat. Plants">
        <title>The Aegilops tauschii genome reveals multiple impacts of transposons.</title>
        <authorList>
            <person name="Zhao G."/>
            <person name="Zou C."/>
            <person name="Li K."/>
            <person name="Wang K."/>
            <person name="Li T."/>
            <person name="Gao L."/>
            <person name="Zhang X."/>
            <person name="Wang H."/>
            <person name="Yang Z."/>
            <person name="Liu X."/>
            <person name="Jiang W."/>
            <person name="Mao L."/>
            <person name="Kong X."/>
            <person name="Jiao Y."/>
            <person name="Jia J."/>
        </authorList>
    </citation>
    <scope>NUCLEOTIDE SEQUENCE [LARGE SCALE GENOMIC DNA]</scope>
    <source>
        <strain evidence="3">cv. AL8/78</strain>
    </source>
</reference>
<feature type="region of interest" description="Disordered" evidence="1">
    <location>
        <begin position="70"/>
        <end position="110"/>
    </location>
</feature>
<evidence type="ECO:0000313" key="3">
    <source>
        <dbReference type="Proteomes" id="UP000015105"/>
    </source>
</evidence>
<feature type="compositionally biased region" description="Pro residues" evidence="1">
    <location>
        <begin position="85"/>
        <end position="95"/>
    </location>
</feature>
<reference evidence="2" key="4">
    <citation type="submission" date="2019-03" db="UniProtKB">
        <authorList>
            <consortium name="EnsemblPlants"/>
        </authorList>
    </citation>
    <scope>IDENTIFICATION</scope>
</reference>
<keyword evidence="3" id="KW-1185">Reference proteome</keyword>
<evidence type="ECO:0000256" key="1">
    <source>
        <dbReference type="SAM" id="MobiDB-lite"/>
    </source>
</evidence>
<name>A0A453FRG8_AEGTS</name>
<reference evidence="2" key="5">
    <citation type="journal article" date="2021" name="G3 (Bethesda)">
        <title>Aegilops tauschii genome assembly Aet v5.0 features greater sequence contiguity and improved annotation.</title>
        <authorList>
            <person name="Wang L."/>
            <person name="Zhu T."/>
            <person name="Rodriguez J.C."/>
            <person name="Deal K.R."/>
            <person name="Dubcovsky J."/>
            <person name="McGuire P.E."/>
            <person name="Lux T."/>
            <person name="Spannagl M."/>
            <person name="Mayer K.F.X."/>
            <person name="Baldrich P."/>
            <person name="Meyers B.C."/>
            <person name="Huo N."/>
            <person name="Gu Y.Q."/>
            <person name="Zhou H."/>
            <person name="Devos K.M."/>
            <person name="Bennetzen J.L."/>
            <person name="Unver T."/>
            <person name="Budak H."/>
            <person name="Gulick P.J."/>
            <person name="Galiba G."/>
            <person name="Kalapos B."/>
            <person name="Nelson D.R."/>
            <person name="Li P."/>
            <person name="You F.M."/>
            <person name="Luo M.C."/>
            <person name="Dvorak J."/>
        </authorList>
    </citation>
    <scope>NUCLEOTIDE SEQUENCE [LARGE SCALE GENOMIC DNA]</scope>
    <source>
        <strain evidence="2">cv. AL8/78</strain>
    </source>
</reference>
<feature type="compositionally biased region" description="Basic and acidic residues" evidence="1">
    <location>
        <begin position="37"/>
        <end position="51"/>
    </location>
</feature>
<organism evidence="2 3">
    <name type="scientific">Aegilops tauschii subsp. strangulata</name>
    <name type="common">Goatgrass</name>
    <dbReference type="NCBI Taxonomy" id="200361"/>
    <lineage>
        <taxon>Eukaryota</taxon>
        <taxon>Viridiplantae</taxon>
        <taxon>Streptophyta</taxon>
        <taxon>Embryophyta</taxon>
        <taxon>Tracheophyta</taxon>
        <taxon>Spermatophyta</taxon>
        <taxon>Magnoliopsida</taxon>
        <taxon>Liliopsida</taxon>
        <taxon>Poales</taxon>
        <taxon>Poaceae</taxon>
        <taxon>BOP clade</taxon>
        <taxon>Pooideae</taxon>
        <taxon>Triticodae</taxon>
        <taxon>Triticeae</taxon>
        <taxon>Triticinae</taxon>
        <taxon>Aegilops</taxon>
    </lineage>
</organism>
<dbReference type="EnsemblPlants" id="AET3Gv20759400.14">
    <property type="protein sequence ID" value="AET3Gv20759400.14"/>
    <property type="gene ID" value="AET3Gv20759400"/>
</dbReference>
<feature type="compositionally biased region" description="Polar residues" evidence="1">
    <location>
        <begin position="1"/>
        <end position="23"/>
    </location>
</feature>
<dbReference type="AlphaFoldDB" id="A0A453FRG8"/>